<keyword evidence="2" id="KW-1185">Reference proteome</keyword>
<evidence type="ECO:0000313" key="1">
    <source>
        <dbReference type="EMBL" id="CAD5111771.1"/>
    </source>
</evidence>
<evidence type="ECO:0000313" key="2">
    <source>
        <dbReference type="Proteomes" id="UP000549394"/>
    </source>
</evidence>
<comment type="caution">
    <text evidence="1">The sequence shown here is derived from an EMBL/GenBank/DDBJ whole genome shotgun (WGS) entry which is preliminary data.</text>
</comment>
<name>A0A7I8V7K6_9ANNE</name>
<proteinExistence type="predicted"/>
<sequence>MRRKRKAKRPTFVPIAVREFRRYSAPFGDSLKPFGEVVRRRNSIKLEITSLNNLGQKKLEKRGSRDRVMVLPSSLRRGSVTPRAAFSPW</sequence>
<organism evidence="1 2">
    <name type="scientific">Dimorphilus gyrociliatus</name>
    <dbReference type="NCBI Taxonomy" id="2664684"/>
    <lineage>
        <taxon>Eukaryota</taxon>
        <taxon>Metazoa</taxon>
        <taxon>Spiralia</taxon>
        <taxon>Lophotrochozoa</taxon>
        <taxon>Annelida</taxon>
        <taxon>Polychaeta</taxon>
        <taxon>Polychaeta incertae sedis</taxon>
        <taxon>Dinophilidae</taxon>
        <taxon>Dimorphilus</taxon>
    </lineage>
</organism>
<accession>A0A7I8V7K6</accession>
<dbReference type="AlphaFoldDB" id="A0A7I8V7K6"/>
<dbReference type="EMBL" id="CAJFCJ010000002">
    <property type="protein sequence ID" value="CAD5111771.1"/>
    <property type="molecule type" value="Genomic_DNA"/>
</dbReference>
<protein>
    <submittedName>
        <fullName evidence="1">Uncharacterized protein</fullName>
    </submittedName>
</protein>
<gene>
    <name evidence="1" type="ORF">DGYR_LOCUS1009</name>
</gene>
<reference evidence="1 2" key="1">
    <citation type="submission" date="2020-08" db="EMBL/GenBank/DDBJ databases">
        <authorList>
            <person name="Hejnol A."/>
        </authorList>
    </citation>
    <scope>NUCLEOTIDE SEQUENCE [LARGE SCALE GENOMIC DNA]</scope>
</reference>
<dbReference type="Proteomes" id="UP000549394">
    <property type="component" value="Unassembled WGS sequence"/>
</dbReference>